<gene>
    <name evidence="2" type="ORF">GCM10009850_105760</name>
</gene>
<dbReference type="EMBL" id="BAAAQX010000047">
    <property type="protein sequence ID" value="GAA2215109.1"/>
    <property type="molecule type" value="Genomic_DNA"/>
</dbReference>
<reference evidence="2 3" key="1">
    <citation type="journal article" date="2019" name="Int. J. Syst. Evol. Microbiol.">
        <title>The Global Catalogue of Microorganisms (GCM) 10K type strain sequencing project: providing services to taxonomists for standard genome sequencing and annotation.</title>
        <authorList>
            <consortium name="The Broad Institute Genomics Platform"/>
            <consortium name="The Broad Institute Genome Sequencing Center for Infectious Disease"/>
            <person name="Wu L."/>
            <person name="Ma J."/>
        </authorList>
    </citation>
    <scope>NUCLEOTIDE SEQUENCE [LARGE SCALE GENOMIC DNA]</scope>
    <source>
        <strain evidence="2 3">JCM 16114</strain>
    </source>
</reference>
<dbReference type="SUPFAM" id="SSF109854">
    <property type="entry name" value="DinB/YfiT-like putative metalloenzymes"/>
    <property type="match status" value="1"/>
</dbReference>
<evidence type="ECO:0008006" key="4">
    <source>
        <dbReference type="Google" id="ProtNLM"/>
    </source>
</evidence>
<dbReference type="InterPro" id="IPR007061">
    <property type="entry name" value="MST-like"/>
</dbReference>
<dbReference type="Proteomes" id="UP001499843">
    <property type="component" value="Unassembled WGS sequence"/>
</dbReference>
<dbReference type="RefSeq" id="WP_344493574.1">
    <property type="nucleotide sequence ID" value="NZ_BAAAQX010000047.1"/>
</dbReference>
<comment type="caution">
    <text evidence="2">The sequence shown here is derived from an EMBL/GenBank/DDBJ whole genome shotgun (WGS) entry which is preliminary data.</text>
</comment>
<organism evidence="2 3">
    <name type="scientific">Nonomuraea monospora</name>
    <dbReference type="NCBI Taxonomy" id="568818"/>
    <lineage>
        <taxon>Bacteria</taxon>
        <taxon>Bacillati</taxon>
        <taxon>Actinomycetota</taxon>
        <taxon>Actinomycetes</taxon>
        <taxon>Streptosporangiales</taxon>
        <taxon>Streptosporangiaceae</taxon>
        <taxon>Nonomuraea</taxon>
    </lineage>
</organism>
<dbReference type="Gene3D" id="3.40.1490.10">
    <property type="entry name" value="Bit1"/>
    <property type="match status" value="1"/>
</dbReference>
<evidence type="ECO:0000313" key="2">
    <source>
        <dbReference type="EMBL" id="GAA2215109.1"/>
    </source>
</evidence>
<evidence type="ECO:0000256" key="1">
    <source>
        <dbReference type="SAM" id="MobiDB-lite"/>
    </source>
</evidence>
<feature type="region of interest" description="Disordered" evidence="1">
    <location>
        <begin position="36"/>
        <end position="56"/>
    </location>
</feature>
<dbReference type="InterPro" id="IPR018988">
    <property type="entry name" value="DUF2000"/>
</dbReference>
<dbReference type="SUPFAM" id="SSF102462">
    <property type="entry name" value="Peptidyl-tRNA hydrolase II"/>
    <property type="match status" value="1"/>
</dbReference>
<evidence type="ECO:0000313" key="3">
    <source>
        <dbReference type="Proteomes" id="UP001499843"/>
    </source>
</evidence>
<dbReference type="Pfam" id="PF04978">
    <property type="entry name" value="MST"/>
    <property type="match status" value="1"/>
</dbReference>
<feature type="region of interest" description="Disordered" evidence="1">
    <location>
        <begin position="135"/>
        <end position="166"/>
    </location>
</feature>
<name>A0ABN3D039_9ACTN</name>
<protein>
    <recommendedName>
        <fullName evidence="4">DUF664 domain-containing protein</fullName>
    </recommendedName>
</protein>
<keyword evidence="3" id="KW-1185">Reference proteome</keyword>
<accession>A0ABN3D039</accession>
<dbReference type="Pfam" id="PF09391">
    <property type="entry name" value="DUF2000"/>
    <property type="match status" value="1"/>
</dbReference>
<sequence length="325" mass="35363">MALPTKQVVVVRADLPHGWAVNAAAVLGLSLGRRLAGPPPQDDKDASGGIHAGLDPHPVPVLSATAEQLRELHDKAGGREDVVTVGFNEVARRSRDYDDYRAALAATPGEEIEYVAIALFGPRNRVTALTKHLPLHASPTPPHPAAEGRRGDLFPAPGDRRFTGPATGDERRLLLEMLGYQRETLRLKCSGLHTDVARRAVEPSTLSLLGLVRHLADVERRWFRCVLAGQQAPPLFSSEADPDGDFDGAVPEPEVIEAAWRAWEGEVAFAEEFVAGAAHLGLEGHDAWRGTVSLRWVLMHLIEEYARHNGHADLLRERIDGTIGL</sequence>
<dbReference type="InterPro" id="IPR023476">
    <property type="entry name" value="Pep_tRNA_hydro_II_dom_sf"/>
</dbReference>
<proteinExistence type="predicted"/>
<dbReference type="InterPro" id="IPR034660">
    <property type="entry name" value="DinB/YfiT-like"/>
</dbReference>
<dbReference type="Gene3D" id="1.20.120.450">
    <property type="entry name" value="dinb family like domain"/>
    <property type="match status" value="1"/>
</dbReference>
<feature type="compositionally biased region" description="Basic and acidic residues" evidence="1">
    <location>
        <begin position="146"/>
        <end position="166"/>
    </location>
</feature>